<organism evidence="1 2">
    <name type="scientific">Ancylostoma caninum</name>
    <name type="common">Dog hookworm</name>
    <dbReference type="NCBI Taxonomy" id="29170"/>
    <lineage>
        <taxon>Eukaryota</taxon>
        <taxon>Metazoa</taxon>
        <taxon>Ecdysozoa</taxon>
        <taxon>Nematoda</taxon>
        <taxon>Chromadorea</taxon>
        <taxon>Rhabditida</taxon>
        <taxon>Rhabditina</taxon>
        <taxon>Rhabditomorpha</taxon>
        <taxon>Strongyloidea</taxon>
        <taxon>Ancylostomatidae</taxon>
        <taxon>Ancylostomatinae</taxon>
        <taxon>Ancylostoma</taxon>
    </lineage>
</organism>
<name>A0A368GY43_ANCCA</name>
<keyword evidence="2" id="KW-1185">Reference proteome</keyword>
<protein>
    <submittedName>
        <fullName evidence="1">Uncharacterized protein</fullName>
    </submittedName>
</protein>
<proteinExistence type="predicted"/>
<evidence type="ECO:0000313" key="2">
    <source>
        <dbReference type="Proteomes" id="UP000252519"/>
    </source>
</evidence>
<dbReference type="EMBL" id="JOJR01000036">
    <property type="protein sequence ID" value="RCN49276.1"/>
    <property type="molecule type" value="Genomic_DNA"/>
</dbReference>
<sequence length="78" mass="9046">MQPLPGLGLNPRKSSSFTQEVNLLKEIWESLRKDNLEKTAELSVRRELTLYGLQRKKDTEMLRDSLLSVELTKANLFQ</sequence>
<dbReference type="Proteomes" id="UP000252519">
    <property type="component" value="Unassembled WGS sequence"/>
</dbReference>
<accession>A0A368GY43</accession>
<comment type="caution">
    <text evidence="1">The sequence shown here is derived from an EMBL/GenBank/DDBJ whole genome shotgun (WGS) entry which is preliminary data.</text>
</comment>
<evidence type="ECO:0000313" key="1">
    <source>
        <dbReference type="EMBL" id="RCN49276.1"/>
    </source>
</evidence>
<reference evidence="1 2" key="1">
    <citation type="submission" date="2014-10" db="EMBL/GenBank/DDBJ databases">
        <title>Draft genome of the hookworm Ancylostoma caninum.</title>
        <authorList>
            <person name="Mitreva M."/>
        </authorList>
    </citation>
    <scope>NUCLEOTIDE SEQUENCE [LARGE SCALE GENOMIC DNA]</scope>
    <source>
        <strain evidence="1 2">Baltimore</strain>
    </source>
</reference>
<gene>
    <name evidence="1" type="ORF">ANCCAN_04691</name>
</gene>
<dbReference type="AlphaFoldDB" id="A0A368GY43"/>